<accession>A0A6B8MVJ7</accession>
<evidence type="ECO:0000313" key="2">
    <source>
        <dbReference type="Proteomes" id="UP000427108"/>
    </source>
</evidence>
<name>A0A6B8MVJ7_KLEOX</name>
<evidence type="ECO:0008006" key="3">
    <source>
        <dbReference type="Google" id="ProtNLM"/>
    </source>
</evidence>
<organism evidence="1 2">
    <name type="scientific">Klebsiella oxytoca</name>
    <dbReference type="NCBI Taxonomy" id="571"/>
    <lineage>
        <taxon>Bacteria</taxon>
        <taxon>Pseudomonadati</taxon>
        <taxon>Pseudomonadota</taxon>
        <taxon>Gammaproteobacteria</taxon>
        <taxon>Enterobacterales</taxon>
        <taxon>Enterobacteriaceae</taxon>
        <taxon>Klebsiella/Raoultella group</taxon>
        <taxon>Klebsiella</taxon>
    </lineage>
</organism>
<dbReference type="AlphaFoldDB" id="A0A6B8MVJ7"/>
<gene>
    <name evidence="1" type="ORF">GJ746_05295</name>
</gene>
<reference evidence="1 2" key="1">
    <citation type="submission" date="2019-11" db="EMBL/GenBank/DDBJ databases">
        <title>Isolation and Application of One Kind of P-Hydroxybenzoic Acid Degrading Bacterium in Mitigating Cropping Obstacle of Cucumber.</title>
        <authorList>
            <person name="Wu F."/>
            <person name="An Y."/>
        </authorList>
    </citation>
    <scope>NUCLEOTIDE SEQUENCE [LARGE SCALE GENOMIC DNA]</scope>
    <source>
        <strain evidence="1 2">P620</strain>
    </source>
</reference>
<sequence length="181" mass="20866">MAWHFLSDCSYFLLGVRSFIPDEYINVIYLHTRNIEKYTMPEPGDVVILNIADVGLRRYITSCPDIAACRVIMLLEPPFIVQNNSQQHFPWILPCNISPDMLKRKLHSAQSSPLVSRRHSHSELRLFRYMATGLSIEQVQQKMRLPKKSLYAMKRAVLSKYGIEGGKAHSVLLCRDAMKIM</sequence>
<dbReference type="OrthoDB" id="6631696at2"/>
<dbReference type="EMBL" id="CP046115">
    <property type="protein sequence ID" value="QGN36741.1"/>
    <property type="molecule type" value="Genomic_DNA"/>
</dbReference>
<proteinExistence type="predicted"/>
<evidence type="ECO:0000313" key="1">
    <source>
        <dbReference type="EMBL" id="QGN36741.1"/>
    </source>
</evidence>
<dbReference type="RefSeq" id="WP_154679243.1">
    <property type="nucleotide sequence ID" value="NZ_CP046115.1"/>
</dbReference>
<protein>
    <recommendedName>
        <fullName evidence="3">LuxR family transcriptional regulator</fullName>
    </recommendedName>
</protein>
<dbReference type="Proteomes" id="UP000427108">
    <property type="component" value="Chromosome"/>
</dbReference>